<evidence type="ECO:0000313" key="3">
    <source>
        <dbReference type="Proteomes" id="UP000269721"/>
    </source>
</evidence>
<dbReference type="EMBL" id="KZ994303">
    <property type="protein sequence ID" value="RKO93279.1"/>
    <property type="molecule type" value="Genomic_DNA"/>
</dbReference>
<keyword evidence="3" id="KW-1185">Reference proteome</keyword>
<dbReference type="AlphaFoldDB" id="A0A4P9WJZ2"/>
<dbReference type="Proteomes" id="UP000269721">
    <property type="component" value="Unassembled WGS sequence"/>
</dbReference>
<evidence type="ECO:0000313" key="2">
    <source>
        <dbReference type="EMBL" id="RKO93279.1"/>
    </source>
</evidence>
<organism evidence="2 3">
    <name type="scientific">Blyttiomyces helicus</name>
    <dbReference type="NCBI Taxonomy" id="388810"/>
    <lineage>
        <taxon>Eukaryota</taxon>
        <taxon>Fungi</taxon>
        <taxon>Fungi incertae sedis</taxon>
        <taxon>Chytridiomycota</taxon>
        <taxon>Chytridiomycota incertae sedis</taxon>
        <taxon>Chytridiomycetes</taxon>
        <taxon>Chytridiomycetes incertae sedis</taxon>
        <taxon>Blyttiomyces</taxon>
    </lineage>
</organism>
<protein>
    <submittedName>
        <fullName evidence="2">Uncharacterized protein</fullName>
    </submittedName>
</protein>
<proteinExistence type="predicted"/>
<feature type="region of interest" description="Disordered" evidence="1">
    <location>
        <begin position="1"/>
        <end position="21"/>
    </location>
</feature>
<gene>
    <name evidence="2" type="ORF">BDK51DRAFT_31198</name>
</gene>
<reference evidence="3" key="1">
    <citation type="journal article" date="2018" name="Nat. Microbiol.">
        <title>Leveraging single-cell genomics to expand the fungal tree of life.</title>
        <authorList>
            <person name="Ahrendt S.R."/>
            <person name="Quandt C.A."/>
            <person name="Ciobanu D."/>
            <person name="Clum A."/>
            <person name="Salamov A."/>
            <person name="Andreopoulos B."/>
            <person name="Cheng J.F."/>
            <person name="Woyke T."/>
            <person name="Pelin A."/>
            <person name="Henrissat B."/>
            <person name="Reynolds N.K."/>
            <person name="Benny G.L."/>
            <person name="Smith M.E."/>
            <person name="James T.Y."/>
            <person name="Grigoriev I.V."/>
        </authorList>
    </citation>
    <scope>NUCLEOTIDE SEQUENCE [LARGE SCALE GENOMIC DNA]</scope>
</reference>
<sequence>MKDTSRLSRLEKQSGPKRPDGHGCMMMALARERPWGGWMVRKMVKADHACRRDSIHGGKLVFVQKVAATIGRYNGGFLDMLDVCLSYQFLPIIFLISFLLEAMIEKIAGEDNSWVTLLGGMVEAKSSDRHFDHVGSQARFRDDFVVNLRQPPTHQCISSPRGKGRMTEWVVEMHREGVEPGF</sequence>
<name>A0A4P9WJZ2_9FUNG</name>
<evidence type="ECO:0000256" key="1">
    <source>
        <dbReference type="SAM" id="MobiDB-lite"/>
    </source>
</evidence>
<accession>A0A4P9WJZ2</accession>